<gene>
    <name evidence="1" type="ORF">CBI38_32465</name>
</gene>
<name>A0A2S2C5U2_9NOCA</name>
<dbReference type="EMBL" id="CP021355">
    <property type="protein sequence ID" value="AWK76212.1"/>
    <property type="molecule type" value="Genomic_DNA"/>
</dbReference>
<keyword evidence="1" id="KW-0614">Plasmid</keyword>
<organism evidence="1 2">
    <name type="scientific">Rhodococcus oxybenzonivorans</name>
    <dbReference type="NCBI Taxonomy" id="1990687"/>
    <lineage>
        <taxon>Bacteria</taxon>
        <taxon>Bacillati</taxon>
        <taxon>Actinomycetota</taxon>
        <taxon>Actinomycetes</taxon>
        <taxon>Mycobacteriales</taxon>
        <taxon>Nocardiaceae</taxon>
        <taxon>Rhodococcus</taxon>
    </lineage>
</organism>
<dbReference type="KEGG" id="roz:CBI38_32465"/>
<evidence type="ECO:0000313" key="2">
    <source>
        <dbReference type="Proteomes" id="UP000245711"/>
    </source>
</evidence>
<sequence>MLVLATVVLVADAKGPETDSRWEASELAETAEAESRWIDQRLAPFRAHTVSSIVPTGFESYCRIFHPAWTAYERDGSGERPLRWNVVTALSGAVSHPAMEWDSIVRGVSESSRIWADPPRPGELRVYEAVEVARVLAGHTTTPDVCFFAFTALDNMVESFCGVTSRPTKVGKRPFHVFTGPIGRIASSIGPSIALSRPNLWWPRDAAWCVGSDVDLMTTYVGASRSCVEQLVALQSIEAMPVPGDQSILRSADTIND</sequence>
<dbReference type="OrthoDB" id="2426596at2"/>
<geneLocation type="plasmid" evidence="2">
    <name>prb98</name>
</geneLocation>
<evidence type="ECO:0000313" key="1">
    <source>
        <dbReference type="EMBL" id="AWK76212.1"/>
    </source>
</evidence>
<keyword evidence="2" id="KW-1185">Reference proteome</keyword>
<proteinExistence type="predicted"/>
<dbReference type="AlphaFoldDB" id="A0A2S2C5U2"/>
<protein>
    <submittedName>
        <fullName evidence="1">Uncharacterized protein</fullName>
    </submittedName>
</protein>
<dbReference type="Proteomes" id="UP000245711">
    <property type="component" value="Plasmid pRB98"/>
</dbReference>
<accession>A0A2S2C5U2</accession>
<reference evidence="1 2" key="1">
    <citation type="submission" date="2017-05" db="EMBL/GenBank/DDBJ databases">
        <title>Isolation of Rhodococcus sp. S2-17 biodegrading of BP-3.</title>
        <authorList>
            <person name="Lee Y."/>
            <person name="Kim K.H."/>
            <person name="Chun B.H."/>
            <person name="Jung H.S."/>
            <person name="Jeon C.O."/>
        </authorList>
    </citation>
    <scope>NUCLEOTIDE SEQUENCE [LARGE SCALE GENOMIC DNA]</scope>
    <source>
        <strain evidence="1 2">S2-17</strain>
        <plasmid evidence="2">prb98</plasmid>
    </source>
</reference>